<evidence type="ECO:0008006" key="6">
    <source>
        <dbReference type="Google" id="ProtNLM"/>
    </source>
</evidence>
<dbReference type="OrthoDB" id="29851at2759"/>
<dbReference type="InterPro" id="IPR043129">
    <property type="entry name" value="ATPase_NBD"/>
</dbReference>
<feature type="non-terminal residue" evidence="4">
    <location>
        <position position="1"/>
    </location>
</feature>
<organism evidence="4 5">
    <name type="scientific">Calocera cornea HHB12733</name>
    <dbReference type="NCBI Taxonomy" id="1353952"/>
    <lineage>
        <taxon>Eukaryota</taxon>
        <taxon>Fungi</taxon>
        <taxon>Dikarya</taxon>
        <taxon>Basidiomycota</taxon>
        <taxon>Agaricomycotina</taxon>
        <taxon>Dacrymycetes</taxon>
        <taxon>Dacrymycetales</taxon>
        <taxon>Dacrymycetaceae</taxon>
        <taxon>Calocera</taxon>
    </lineage>
</organism>
<sequence length="68" mass="7158">VIGINFGNAYASIAVINKEGRADTIANEDGERQIACAVAFSGSETYIGNQALPQLVKNSANTILGFRN</sequence>
<dbReference type="STRING" id="1353952.A0A165HAU7"/>
<dbReference type="GO" id="GO:0005524">
    <property type="term" value="F:ATP binding"/>
    <property type="evidence" value="ECO:0007669"/>
    <property type="project" value="UniProtKB-KW"/>
</dbReference>
<name>A0A165HAU7_9BASI</name>
<dbReference type="GO" id="GO:0005829">
    <property type="term" value="C:cytosol"/>
    <property type="evidence" value="ECO:0007669"/>
    <property type="project" value="TreeGrafter"/>
</dbReference>
<dbReference type="PANTHER" id="PTHR45639:SF32">
    <property type="entry name" value="HEAT SHOCK PROTEIN PDR13"/>
    <property type="match status" value="1"/>
</dbReference>
<dbReference type="InParanoid" id="A0A165HAU7"/>
<evidence type="ECO:0000313" key="4">
    <source>
        <dbReference type="EMBL" id="KZT59061.1"/>
    </source>
</evidence>
<dbReference type="GO" id="GO:0140662">
    <property type="term" value="F:ATP-dependent protein folding chaperone"/>
    <property type="evidence" value="ECO:0007669"/>
    <property type="project" value="InterPro"/>
</dbReference>
<evidence type="ECO:0000313" key="5">
    <source>
        <dbReference type="Proteomes" id="UP000076842"/>
    </source>
</evidence>
<dbReference type="AlphaFoldDB" id="A0A165HAU7"/>
<protein>
    <recommendedName>
        <fullName evidence="6">Heat shock protein 70</fullName>
    </recommendedName>
</protein>
<evidence type="ECO:0000256" key="3">
    <source>
        <dbReference type="ARBA" id="ARBA00022840"/>
    </source>
</evidence>
<comment type="similarity">
    <text evidence="1">Belongs to the heat shock protein 70 family.</text>
</comment>
<proteinExistence type="inferred from homology"/>
<reference evidence="4 5" key="1">
    <citation type="journal article" date="2016" name="Mol. Biol. Evol.">
        <title>Comparative Genomics of Early-Diverging Mushroom-Forming Fungi Provides Insights into the Origins of Lignocellulose Decay Capabilities.</title>
        <authorList>
            <person name="Nagy L.G."/>
            <person name="Riley R."/>
            <person name="Tritt A."/>
            <person name="Adam C."/>
            <person name="Daum C."/>
            <person name="Floudas D."/>
            <person name="Sun H."/>
            <person name="Yadav J.S."/>
            <person name="Pangilinan J."/>
            <person name="Larsson K.H."/>
            <person name="Matsuura K."/>
            <person name="Barry K."/>
            <person name="Labutti K."/>
            <person name="Kuo R."/>
            <person name="Ohm R.A."/>
            <person name="Bhattacharya S.S."/>
            <person name="Shirouzu T."/>
            <person name="Yoshinaga Y."/>
            <person name="Martin F.M."/>
            <person name="Grigoriev I.V."/>
            <person name="Hibbett D.S."/>
        </authorList>
    </citation>
    <scope>NUCLEOTIDE SEQUENCE [LARGE SCALE GENOMIC DNA]</scope>
    <source>
        <strain evidence="4 5">HHB12733</strain>
    </source>
</reference>
<dbReference type="Gene3D" id="3.30.420.40">
    <property type="match status" value="1"/>
</dbReference>
<dbReference type="Proteomes" id="UP000076842">
    <property type="component" value="Unassembled WGS sequence"/>
</dbReference>
<dbReference type="SUPFAM" id="SSF53067">
    <property type="entry name" value="Actin-like ATPase domain"/>
    <property type="match status" value="1"/>
</dbReference>
<evidence type="ECO:0000256" key="1">
    <source>
        <dbReference type="ARBA" id="ARBA00007381"/>
    </source>
</evidence>
<evidence type="ECO:0000256" key="2">
    <source>
        <dbReference type="ARBA" id="ARBA00022741"/>
    </source>
</evidence>
<accession>A0A165HAU7</accession>
<dbReference type="FunFam" id="3.30.420.40:FF:000028">
    <property type="entry name" value="heat shock 70 kDa protein-like"/>
    <property type="match status" value="1"/>
</dbReference>
<dbReference type="PANTHER" id="PTHR45639">
    <property type="entry name" value="HSC70CB, ISOFORM G-RELATED"/>
    <property type="match status" value="1"/>
</dbReference>
<dbReference type="Pfam" id="PF00012">
    <property type="entry name" value="HSP70"/>
    <property type="match status" value="1"/>
</dbReference>
<keyword evidence="5" id="KW-1185">Reference proteome</keyword>
<dbReference type="EMBL" id="KV423944">
    <property type="protein sequence ID" value="KZT59061.1"/>
    <property type="molecule type" value="Genomic_DNA"/>
</dbReference>
<dbReference type="GO" id="GO:0005634">
    <property type="term" value="C:nucleus"/>
    <property type="evidence" value="ECO:0007669"/>
    <property type="project" value="TreeGrafter"/>
</dbReference>
<gene>
    <name evidence="4" type="ORF">CALCODRAFT_403771</name>
</gene>
<dbReference type="InterPro" id="IPR013126">
    <property type="entry name" value="Hsp_70_fam"/>
</dbReference>
<keyword evidence="2" id="KW-0547">Nucleotide-binding</keyword>
<keyword evidence="3" id="KW-0067">ATP-binding</keyword>
<feature type="non-terminal residue" evidence="4">
    <location>
        <position position="68"/>
    </location>
</feature>